<gene>
    <name evidence="2" type="ORF">H8923_05125</name>
</gene>
<evidence type="ECO:0000313" key="3">
    <source>
        <dbReference type="Proteomes" id="UP000609849"/>
    </source>
</evidence>
<dbReference type="Proteomes" id="UP000609849">
    <property type="component" value="Unassembled WGS sequence"/>
</dbReference>
<accession>A0ABR7JMH0</accession>
<dbReference type="PROSITE" id="PS50995">
    <property type="entry name" value="HTH_MARR_2"/>
    <property type="match status" value="1"/>
</dbReference>
<evidence type="ECO:0000259" key="1">
    <source>
        <dbReference type="PROSITE" id="PS50995"/>
    </source>
</evidence>
<organism evidence="2 3">
    <name type="scientific">Romboutsia faecis</name>
    <dbReference type="NCBI Taxonomy" id="2764597"/>
    <lineage>
        <taxon>Bacteria</taxon>
        <taxon>Bacillati</taxon>
        <taxon>Bacillota</taxon>
        <taxon>Clostridia</taxon>
        <taxon>Peptostreptococcales</taxon>
        <taxon>Peptostreptococcaceae</taxon>
        <taxon>Romboutsia</taxon>
    </lineage>
</organism>
<evidence type="ECO:0000313" key="2">
    <source>
        <dbReference type="EMBL" id="MBC5996136.1"/>
    </source>
</evidence>
<comment type="caution">
    <text evidence="2">The sequence shown here is derived from an EMBL/GenBank/DDBJ whole genome shotgun (WGS) entry which is preliminary data.</text>
</comment>
<protein>
    <submittedName>
        <fullName evidence="2">MarR family transcriptional regulator</fullName>
    </submittedName>
</protein>
<dbReference type="PANTHER" id="PTHR33164">
    <property type="entry name" value="TRANSCRIPTIONAL REGULATOR, MARR FAMILY"/>
    <property type="match status" value="1"/>
</dbReference>
<feature type="domain" description="HTH marR-type" evidence="1">
    <location>
        <begin position="3"/>
        <end position="140"/>
    </location>
</feature>
<dbReference type="EMBL" id="JACRWE010000002">
    <property type="protein sequence ID" value="MBC5996136.1"/>
    <property type="molecule type" value="Genomic_DNA"/>
</dbReference>
<sequence length="150" mass="17902">MHEKNLAQLLMYDIELFNNLIKNINRERAIINKILTERQFFVLLKIYNCKKMELKNLSKELNVSTSSLCILLNKLVDQNYVYREEDSRDRRNTFYGITEIGEEIINNEMKQISSILESKFMMLSTDERKIMIESLQNIKRIAKKFVTIDK</sequence>
<dbReference type="SMART" id="SM00347">
    <property type="entry name" value="HTH_MARR"/>
    <property type="match status" value="1"/>
</dbReference>
<name>A0ABR7JMH0_9FIRM</name>
<dbReference type="Pfam" id="PF01047">
    <property type="entry name" value="MarR"/>
    <property type="match status" value="1"/>
</dbReference>
<dbReference type="InterPro" id="IPR039422">
    <property type="entry name" value="MarR/SlyA-like"/>
</dbReference>
<dbReference type="Gene3D" id="1.10.10.10">
    <property type="entry name" value="Winged helix-like DNA-binding domain superfamily/Winged helix DNA-binding domain"/>
    <property type="match status" value="1"/>
</dbReference>
<dbReference type="SUPFAM" id="SSF46785">
    <property type="entry name" value="Winged helix' DNA-binding domain"/>
    <property type="match status" value="1"/>
</dbReference>
<keyword evidence="3" id="KW-1185">Reference proteome</keyword>
<dbReference type="InterPro" id="IPR036390">
    <property type="entry name" value="WH_DNA-bd_sf"/>
</dbReference>
<proteinExistence type="predicted"/>
<reference evidence="2 3" key="1">
    <citation type="submission" date="2020-08" db="EMBL/GenBank/DDBJ databases">
        <authorList>
            <person name="Liu C."/>
            <person name="Sun Q."/>
        </authorList>
    </citation>
    <scope>NUCLEOTIDE SEQUENCE [LARGE SCALE GENOMIC DNA]</scope>
    <source>
        <strain evidence="2 3">NSJ-18</strain>
    </source>
</reference>
<dbReference type="InterPro" id="IPR000835">
    <property type="entry name" value="HTH_MarR-typ"/>
</dbReference>
<dbReference type="InterPro" id="IPR036388">
    <property type="entry name" value="WH-like_DNA-bd_sf"/>
</dbReference>
<dbReference type="PANTHER" id="PTHR33164:SF99">
    <property type="entry name" value="MARR FAMILY REGULATORY PROTEIN"/>
    <property type="match status" value="1"/>
</dbReference>
<dbReference type="RefSeq" id="WP_153924234.1">
    <property type="nucleotide sequence ID" value="NZ_JACRWE010000002.1"/>
</dbReference>